<feature type="transmembrane region" description="Helical" evidence="1">
    <location>
        <begin position="40"/>
        <end position="61"/>
    </location>
</feature>
<organism evidence="2 3">
    <name type="scientific">Acidobacterium capsulatum (strain ATCC 51196 / DSM 11244 / BCRC 80197 / JCM 7670 / NBRC 15755 / NCIMB 13165 / 161)</name>
    <dbReference type="NCBI Taxonomy" id="240015"/>
    <lineage>
        <taxon>Bacteria</taxon>
        <taxon>Pseudomonadati</taxon>
        <taxon>Acidobacteriota</taxon>
        <taxon>Terriglobia</taxon>
        <taxon>Terriglobales</taxon>
        <taxon>Acidobacteriaceae</taxon>
        <taxon>Acidobacterium</taxon>
    </lineage>
</organism>
<dbReference type="KEGG" id="aca:ACP_2850"/>
<dbReference type="Proteomes" id="UP000002207">
    <property type="component" value="Chromosome"/>
</dbReference>
<evidence type="ECO:0000313" key="2">
    <source>
        <dbReference type="EMBL" id="ACO33364.1"/>
    </source>
</evidence>
<dbReference type="eggNOG" id="ENOG5033C3B">
    <property type="taxonomic scope" value="Bacteria"/>
</dbReference>
<keyword evidence="1" id="KW-0812">Transmembrane</keyword>
<dbReference type="RefSeq" id="WP_015897907.1">
    <property type="nucleotide sequence ID" value="NC_012483.1"/>
</dbReference>
<feature type="transmembrane region" description="Helical" evidence="1">
    <location>
        <begin position="6"/>
        <end position="28"/>
    </location>
</feature>
<dbReference type="OrthoDB" id="9154573at2"/>
<reference evidence="2 3" key="1">
    <citation type="journal article" date="2009" name="Appl. Environ. Microbiol.">
        <title>Three genomes from the phylum Acidobacteria provide insight into the lifestyles of these microorganisms in soils.</title>
        <authorList>
            <person name="Ward N.L."/>
            <person name="Challacombe J.F."/>
            <person name="Janssen P.H."/>
            <person name="Henrissat B."/>
            <person name="Coutinho P.M."/>
            <person name="Wu M."/>
            <person name="Xie G."/>
            <person name="Haft D.H."/>
            <person name="Sait M."/>
            <person name="Badger J."/>
            <person name="Barabote R.D."/>
            <person name="Bradley B."/>
            <person name="Brettin T.S."/>
            <person name="Brinkac L.M."/>
            <person name="Bruce D."/>
            <person name="Creasy T."/>
            <person name="Daugherty S.C."/>
            <person name="Davidsen T.M."/>
            <person name="DeBoy R.T."/>
            <person name="Detter J.C."/>
            <person name="Dodson R.J."/>
            <person name="Durkin A.S."/>
            <person name="Ganapathy A."/>
            <person name="Gwinn-Giglio M."/>
            <person name="Han C.S."/>
            <person name="Khouri H."/>
            <person name="Kiss H."/>
            <person name="Kothari S.P."/>
            <person name="Madupu R."/>
            <person name="Nelson K.E."/>
            <person name="Nelson W.C."/>
            <person name="Paulsen I."/>
            <person name="Penn K."/>
            <person name="Ren Q."/>
            <person name="Rosovitz M.J."/>
            <person name="Selengut J.D."/>
            <person name="Shrivastava S."/>
            <person name="Sullivan S.A."/>
            <person name="Tapia R."/>
            <person name="Thompson L.S."/>
            <person name="Watkins K.L."/>
            <person name="Yang Q."/>
            <person name="Yu C."/>
            <person name="Zafar N."/>
            <person name="Zhou L."/>
            <person name="Kuske C.R."/>
        </authorList>
    </citation>
    <scope>NUCLEOTIDE SEQUENCE [LARGE SCALE GENOMIC DNA]</scope>
    <source>
        <strain evidence="3">ATCC 51196 / DSM 11244 / BCRC 80197 / JCM 7670 / NBRC 15755 / NCIMB 13165 / 161</strain>
    </source>
</reference>
<evidence type="ECO:0000313" key="3">
    <source>
        <dbReference type="Proteomes" id="UP000002207"/>
    </source>
</evidence>
<keyword evidence="3" id="KW-1185">Reference proteome</keyword>
<gene>
    <name evidence="2" type="ordered locus">ACP_2850</name>
</gene>
<protein>
    <submittedName>
        <fullName evidence="2">Uncharacterized protein</fullName>
    </submittedName>
</protein>
<dbReference type="InParanoid" id="C1F3R1"/>
<keyword evidence="1" id="KW-0472">Membrane</keyword>
<proteinExistence type="predicted"/>
<dbReference type="AlphaFoldDB" id="C1F3R1"/>
<dbReference type="InterPro" id="IPR045919">
    <property type="entry name" value="DUF6338"/>
</dbReference>
<dbReference type="HOGENOM" id="CLU_1275409_0_0_0"/>
<keyword evidence="1" id="KW-1133">Transmembrane helix</keyword>
<dbReference type="STRING" id="240015.ACP_2850"/>
<sequence length="216" mass="24425">MPGHIEAIGIFLVLLPGFSCAFLVQHIVVRPKQTELDKVVEALLLSFILYLVTSPFFHYSLPLRWTATTQQHFTTYEFQLSWPYIFWLFLGAVLLALLYGANVNHDWLLKLLRKCKITEKTARSSIWNDAFQDIKNTYVLVGLEDGRSVIGYLRYYSDEQEDASLLLEDAAWLDRDGEQQPIQGPGILLTKAAGIQSVSFLDAVATDSPEQLPEGS</sequence>
<accession>C1F3R1</accession>
<name>C1F3R1_ACIC5</name>
<dbReference type="Pfam" id="PF19865">
    <property type="entry name" value="DUF6338"/>
    <property type="match status" value="1"/>
</dbReference>
<evidence type="ECO:0000256" key="1">
    <source>
        <dbReference type="SAM" id="Phobius"/>
    </source>
</evidence>
<feature type="transmembrane region" description="Helical" evidence="1">
    <location>
        <begin position="81"/>
        <end position="101"/>
    </location>
</feature>
<dbReference type="EMBL" id="CP001472">
    <property type="protein sequence ID" value="ACO33364.1"/>
    <property type="molecule type" value="Genomic_DNA"/>
</dbReference>